<evidence type="ECO:0000259" key="2">
    <source>
        <dbReference type="SMART" id="SM00934"/>
    </source>
</evidence>
<dbReference type="GO" id="GO:0004590">
    <property type="term" value="F:orotidine-5'-phosphate decarboxylase activity"/>
    <property type="evidence" value="ECO:0007669"/>
    <property type="project" value="InterPro"/>
</dbReference>
<reference evidence="3" key="1">
    <citation type="journal article" date="2020" name="mSystems">
        <title>Genome- and Community-Level Interaction Insights into Carbon Utilization and Element Cycling Functions of Hydrothermarchaeota in Hydrothermal Sediment.</title>
        <authorList>
            <person name="Zhou Z."/>
            <person name="Liu Y."/>
            <person name="Xu W."/>
            <person name="Pan J."/>
            <person name="Luo Z.H."/>
            <person name="Li M."/>
        </authorList>
    </citation>
    <scope>NUCLEOTIDE SEQUENCE</scope>
    <source>
        <strain evidence="3">SpSt-649</strain>
    </source>
</reference>
<protein>
    <recommendedName>
        <fullName evidence="2">Orotidine 5'-phosphate decarboxylase domain-containing protein</fullName>
    </recommendedName>
</protein>
<dbReference type="PANTHER" id="PTHR35039">
    <property type="entry name" value="3-KETO-L-GULONATE-6-PHOSPHATE DECARBOXYLASE SGBH-RELATED"/>
    <property type="match status" value="1"/>
</dbReference>
<accession>A0A7C4H414</accession>
<dbReference type="Gene3D" id="3.20.20.70">
    <property type="entry name" value="Aldolase class I"/>
    <property type="match status" value="1"/>
</dbReference>
<feature type="domain" description="Orotidine 5'-phosphate decarboxylase" evidence="2">
    <location>
        <begin position="7"/>
        <end position="231"/>
    </location>
</feature>
<dbReference type="InterPro" id="IPR013785">
    <property type="entry name" value="Aldolase_TIM"/>
</dbReference>
<dbReference type="GO" id="GO:0033982">
    <property type="term" value="F:3-dehydro-L-gulonate-6-phosphate decarboxylase activity"/>
    <property type="evidence" value="ECO:0007669"/>
    <property type="project" value="TreeGrafter"/>
</dbReference>
<sequence length="233" mass="24781">MNQRRSVVQVAIDVTEEREALKIAGLIHESCKTGRISPSDVIIEAGTPLIKTAGVGILSKLKIAAPGIPLLADMKTADVGKLEASLAYEHGADYTTVLAVAPLSTVRAVIEAAAERKKGVSIDFLGLTPHAARSKLEEILKEIEAGGVEPAKVIVSFHRGIDEGAAHPSFFQELSSLVNLVRSRAPGVRVSIAGGLTPELKRTIESHFKPDIYVVGRYITSSPSAEKLLEFVG</sequence>
<dbReference type="SUPFAM" id="SSF51366">
    <property type="entry name" value="Ribulose-phoshate binding barrel"/>
    <property type="match status" value="1"/>
</dbReference>
<dbReference type="InterPro" id="IPR001754">
    <property type="entry name" value="OMPdeCOase_dom"/>
</dbReference>
<organism evidence="3">
    <name type="scientific">Thermofilum pendens</name>
    <dbReference type="NCBI Taxonomy" id="2269"/>
    <lineage>
        <taxon>Archaea</taxon>
        <taxon>Thermoproteota</taxon>
        <taxon>Thermoprotei</taxon>
        <taxon>Thermofilales</taxon>
        <taxon>Thermofilaceae</taxon>
        <taxon>Thermofilum</taxon>
    </lineage>
</organism>
<proteinExistence type="predicted"/>
<evidence type="ECO:0000256" key="1">
    <source>
        <dbReference type="ARBA" id="ARBA00023239"/>
    </source>
</evidence>
<comment type="caution">
    <text evidence="3">The sequence shown here is derived from an EMBL/GenBank/DDBJ whole genome shotgun (WGS) entry which is preliminary data.</text>
</comment>
<name>A0A7C4H414_THEPE</name>
<dbReference type="PANTHER" id="PTHR35039:SF3">
    <property type="entry name" value="3-KETO-L-GULONATE-6-PHOSPHATE DECARBOXYLASE SGBH-RELATED"/>
    <property type="match status" value="1"/>
</dbReference>
<dbReference type="EMBL" id="DTBQ01000079">
    <property type="protein sequence ID" value="HGM46665.1"/>
    <property type="molecule type" value="Genomic_DNA"/>
</dbReference>
<dbReference type="InterPro" id="IPR011060">
    <property type="entry name" value="RibuloseP-bd_barrel"/>
</dbReference>
<dbReference type="AlphaFoldDB" id="A0A7C4H414"/>
<dbReference type="GO" id="GO:0006207">
    <property type="term" value="P:'de novo' pyrimidine nucleobase biosynthetic process"/>
    <property type="evidence" value="ECO:0007669"/>
    <property type="project" value="InterPro"/>
</dbReference>
<dbReference type="Pfam" id="PF00215">
    <property type="entry name" value="OMPdecase"/>
    <property type="match status" value="1"/>
</dbReference>
<dbReference type="SMART" id="SM00934">
    <property type="entry name" value="OMPdecase"/>
    <property type="match status" value="1"/>
</dbReference>
<gene>
    <name evidence="3" type="ORF">ENU21_02770</name>
</gene>
<dbReference type="GO" id="GO:0019854">
    <property type="term" value="P:L-ascorbic acid catabolic process"/>
    <property type="evidence" value="ECO:0007669"/>
    <property type="project" value="TreeGrafter"/>
</dbReference>
<evidence type="ECO:0000313" key="3">
    <source>
        <dbReference type="EMBL" id="HGM46665.1"/>
    </source>
</evidence>
<keyword evidence="1" id="KW-0456">Lyase</keyword>